<evidence type="ECO:0000313" key="3">
    <source>
        <dbReference type="Proteomes" id="UP001152795"/>
    </source>
</evidence>
<name>A0A7D9DWM6_PARCT</name>
<dbReference type="OrthoDB" id="5953823at2759"/>
<protein>
    <submittedName>
        <fullName evidence="2">Uncharacterized protein</fullName>
    </submittedName>
</protein>
<proteinExistence type="predicted"/>
<evidence type="ECO:0000256" key="1">
    <source>
        <dbReference type="SAM" id="MobiDB-lite"/>
    </source>
</evidence>
<feature type="region of interest" description="Disordered" evidence="1">
    <location>
        <begin position="359"/>
        <end position="416"/>
    </location>
</feature>
<dbReference type="EMBL" id="CACRXK020002468">
    <property type="protein sequence ID" value="CAB3994453.1"/>
    <property type="molecule type" value="Genomic_DNA"/>
</dbReference>
<dbReference type="AlphaFoldDB" id="A0A7D9DWM6"/>
<organism evidence="2 3">
    <name type="scientific">Paramuricea clavata</name>
    <name type="common">Red gorgonian</name>
    <name type="synonym">Violescent sea-whip</name>
    <dbReference type="NCBI Taxonomy" id="317549"/>
    <lineage>
        <taxon>Eukaryota</taxon>
        <taxon>Metazoa</taxon>
        <taxon>Cnidaria</taxon>
        <taxon>Anthozoa</taxon>
        <taxon>Octocorallia</taxon>
        <taxon>Malacalcyonacea</taxon>
        <taxon>Plexauridae</taxon>
        <taxon>Paramuricea</taxon>
    </lineage>
</organism>
<evidence type="ECO:0000313" key="2">
    <source>
        <dbReference type="EMBL" id="CAB3994453.1"/>
    </source>
</evidence>
<feature type="compositionally biased region" description="Acidic residues" evidence="1">
    <location>
        <begin position="375"/>
        <end position="416"/>
    </location>
</feature>
<keyword evidence="3" id="KW-1185">Reference proteome</keyword>
<sequence>MAESKGEERKRKRPREDKDTNVRELKFNLSNCPDWVHTQNDEELFQIFKLGVAVKESITMNITGGKKYFDHVVSQVQVTQSALERKFDQLLEPIESCKDTLTELTLKPASKGAVGELVVLSVLQEGLPQHTVEDVARKKGEYGDIHVTSTESEQKYLVEVKTHKRTLAAAEIRKFEDDLRENKHFKVGILLSLDSAIAMRAKHRKFEITYEDEQYFIYVPNARKEENLIVWSVLLADELAALDEGLTDSQTQELLKLQKKFQANMEKTKACRSRFNSLKKIVEDLEETLMPLLHVIDGAKTDLNKALHQRVKKGPKRAAGPKKAASIPPSHKIHKYFAKETTSISPKAASILPSRKRRLRFPRHVTVSDEKNSVSDEESSASDEEFTVSDVEILDSEEESTVSDEFEEISNTDEDD</sequence>
<dbReference type="Proteomes" id="UP001152795">
    <property type="component" value="Unassembled WGS sequence"/>
</dbReference>
<comment type="caution">
    <text evidence="2">The sequence shown here is derived from an EMBL/GenBank/DDBJ whole genome shotgun (WGS) entry which is preliminary data.</text>
</comment>
<gene>
    <name evidence="2" type="ORF">PACLA_8A016796</name>
</gene>
<reference evidence="2" key="1">
    <citation type="submission" date="2020-04" db="EMBL/GenBank/DDBJ databases">
        <authorList>
            <person name="Alioto T."/>
            <person name="Alioto T."/>
            <person name="Gomez Garrido J."/>
        </authorList>
    </citation>
    <scope>NUCLEOTIDE SEQUENCE</scope>
    <source>
        <strain evidence="2">A484AB</strain>
    </source>
</reference>
<accession>A0A7D9DWM6</accession>